<evidence type="ECO:0000313" key="6">
    <source>
        <dbReference type="Proteomes" id="UP000255269"/>
    </source>
</evidence>
<proteinExistence type="inferred from homology"/>
<dbReference type="GO" id="GO:0003676">
    <property type="term" value="F:nucleic acid binding"/>
    <property type="evidence" value="ECO:0007669"/>
    <property type="project" value="InterPro"/>
</dbReference>
<name>A0A0N0LTX4_9HELI</name>
<evidence type="ECO:0000313" key="5">
    <source>
        <dbReference type="Proteomes" id="UP000037997"/>
    </source>
</evidence>
<evidence type="ECO:0000256" key="2">
    <source>
        <dbReference type="HAMAP-Rule" id="MF_00048"/>
    </source>
</evidence>
<dbReference type="STRING" id="35818.HPU229336_08555"/>
<dbReference type="SUPFAM" id="SSF52980">
    <property type="entry name" value="Restriction endonuclease-like"/>
    <property type="match status" value="1"/>
</dbReference>
<dbReference type="Pfam" id="PF02021">
    <property type="entry name" value="UPF0102"/>
    <property type="match status" value="1"/>
</dbReference>
<dbReference type="Gene3D" id="3.40.1350.10">
    <property type="match status" value="1"/>
</dbReference>
<dbReference type="PANTHER" id="PTHR34039">
    <property type="entry name" value="UPF0102 PROTEIN YRAN"/>
    <property type="match status" value="1"/>
</dbReference>
<gene>
    <name evidence="3" type="ORF">HPU229334_06570</name>
    <name evidence="4" type="ORF">NCTC13156_00021</name>
</gene>
<dbReference type="AlphaFoldDB" id="A0A0N0LTX4"/>
<reference evidence="4 6" key="2">
    <citation type="submission" date="2018-06" db="EMBL/GenBank/DDBJ databases">
        <authorList>
            <consortium name="Pathogen Informatics"/>
            <person name="Doyle S."/>
        </authorList>
    </citation>
    <scope>NUCLEOTIDE SEQUENCE [LARGE SCALE GENOMIC DNA]</scope>
    <source>
        <strain evidence="4 6">NCTC13156</strain>
    </source>
</reference>
<dbReference type="Proteomes" id="UP000037997">
    <property type="component" value="Unassembled WGS sequence"/>
</dbReference>
<keyword evidence="4" id="KW-0255">Endonuclease</keyword>
<reference evidence="3 5" key="1">
    <citation type="submission" date="2014-06" db="EMBL/GenBank/DDBJ databases">
        <title>Helicobacter pullorum isolates in fresh chicken meat - phenotypic and genotypic features.</title>
        <authorList>
            <person name="Borges V."/>
            <person name="Santos A."/>
            <person name="Correia C.B."/>
            <person name="Saraiva M."/>
            <person name="Menard A."/>
            <person name="Vieira L."/>
            <person name="Sampaio D.A."/>
            <person name="Gomes J.P."/>
            <person name="Oleastro M."/>
        </authorList>
    </citation>
    <scope>NUCLEOTIDE SEQUENCE [LARGE SCALE GENOMIC DNA]</scope>
    <source>
        <strain evidence="3 5">229334/12</strain>
    </source>
</reference>
<sequence length="119" mass="13625">MKNTTQKGKEAETFACEFLMQNGFGIIQRNYFTPFGEIDIIAKKDKILHFIEVKSGIGFEPVFNITKTKLERIIKSVEMYLKLEGSKDSYCLSALILSKQNAQDSAFDVQWLENLTLFS</sequence>
<dbReference type="PANTHER" id="PTHR34039:SF1">
    <property type="entry name" value="UPF0102 PROTEIN YRAN"/>
    <property type="match status" value="1"/>
</dbReference>
<dbReference type="EMBL" id="UGJF01000001">
    <property type="protein sequence ID" value="STQ87217.1"/>
    <property type="molecule type" value="Genomic_DNA"/>
</dbReference>
<dbReference type="PATRIC" id="fig|35818.11.peg.1296"/>
<dbReference type="HAMAP" id="MF_00048">
    <property type="entry name" value="UPF0102"/>
    <property type="match status" value="1"/>
</dbReference>
<dbReference type="InterPro" id="IPR011335">
    <property type="entry name" value="Restrct_endonuc-II-like"/>
</dbReference>
<dbReference type="NCBIfam" id="NF009152">
    <property type="entry name" value="PRK12497.2-4"/>
    <property type="match status" value="1"/>
</dbReference>
<dbReference type="InterPro" id="IPR011856">
    <property type="entry name" value="tRNA_endonuc-like_dom_sf"/>
</dbReference>
<accession>A0A0N0LTX4</accession>
<organism evidence="3 5">
    <name type="scientific">Helicobacter pullorum</name>
    <dbReference type="NCBI Taxonomy" id="35818"/>
    <lineage>
        <taxon>Bacteria</taxon>
        <taxon>Pseudomonadati</taxon>
        <taxon>Campylobacterota</taxon>
        <taxon>Epsilonproteobacteria</taxon>
        <taxon>Campylobacterales</taxon>
        <taxon>Helicobacteraceae</taxon>
        <taxon>Helicobacter</taxon>
    </lineage>
</organism>
<dbReference type="GO" id="GO:0004519">
    <property type="term" value="F:endonuclease activity"/>
    <property type="evidence" value="ECO:0007669"/>
    <property type="project" value="UniProtKB-KW"/>
</dbReference>
<keyword evidence="4" id="KW-0540">Nuclease</keyword>
<dbReference type="RefSeq" id="WP_054198033.1">
    <property type="nucleotide sequence ID" value="NZ_CAJFGW010000015.1"/>
</dbReference>
<dbReference type="InterPro" id="IPR003509">
    <property type="entry name" value="UPF0102_YraN-like"/>
</dbReference>
<protein>
    <recommendedName>
        <fullName evidence="2">UPF0102 protein HPU229334_06570</fullName>
    </recommendedName>
</protein>
<dbReference type="EMBL" id="JNOC01000034">
    <property type="protein sequence ID" value="KPH55719.1"/>
    <property type="molecule type" value="Genomic_DNA"/>
</dbReference>
<keyword evidence="4" id="KW-0378">Hydrolase</keyword>
<evidence type="ECO:0000256" key="1">
    <source>
        <dbReference type="ARBA" id="ARBA00006738"/>
    </source>
</evidence>
<evidence type="ECO:0000313" key="3">
    <source>
        <dbReference type="EMBL" id="KPH55719.1"/>
    </source>
</evidence>
<evidence type="ECO:0000313" key="4">
    <source>
        <dbReference type="EMBL" id="STQ87217.1"/>
    </source>
</evidence>
<comment type="similarity">
    <text evidence="1 2">Belongs to the UPF0102 family.</text>
</comment>
<dbReference type="Proteomes" id="UP000255269">
    <property type="component" value="Unassembled WGS sequence"/>
</dbReference>